<dbReference type="Pfam" id="PF04927">
    <property type="entry name" value="SMP"/>
    <property type="match status" value="2"/>
</dbReference>
<feature type="region of interest" description="Disordered" evidence="3">
    <location>
        <begin position="1"/>
        <end position="54"/>
    </location>
</feature>
<dbReference type="PANTHER" id="PTHR31174">
    <property type="entry name" value="SEED MATURATION FAMILY PROTEIN"/>
    <property type="match status" value="1"/>
</dbReference>
<name>A0AAD8RKZ6_LOLMU</name>
<dbReference type="Proteomes" id="UP001231189">
    <property type="component" value="Unassembled WGS sequence"/>
</dbReference>
<evidence type="ECO:0000313" key="6">
    <source>
        <dbReference type="Proteomes" id="UP001231189"/>
    </source>
</evidence>
<dbReference type="AlphaFoldDB" id="A0AAD8RKZ6"/>
<dbReference type="InterPro" id="IPR042971">
    <property type="entry name" value="LEA_SMP"/>
</dbReference>
<comment type="similarity">
    <text evidence="1">Belongs to the LEA type SMP family.</text>
</comment>
<evidence type="ECO:0000256" key="3">
    <source>
        <dbReference type="SAM" id="MobiDB-lite"/>
    </source>
</evidence>
<accession>A0AAD8RKZ6</accession>
<gene>
    <name evidence="5" type="ORF">QYE76_001278</name>
</gene>
<feature type="region of interest" description="Disordered" evidence="3">
    <location>
        <begin position="173"/>
        <end position="193"/>
    </location>
</feature>
<feature type="compositionally biased region" description="Basic and acidic residues" evidence="3">
    <location>
        <begin position="43"/>
        <end position="54"/>
    </location>
</feature>
<organism evidence="5 6">
    <name type="scientific">Lolium multiflorum</name>
    <name type="common">Italian ryegrass</name>
    <name type="synonym">Lolium perenne subsp. multiflorum</name>
    <dbReference type="NCBI Taxonomy" id="4521"/>
    <lineage>
        <taxon>Eukaryota</taxon>
        <taxon>Viridiplantae</taxon>
        <taxon>Streptophyta</taxon>
        <taxon>Embryophyta</taxon>
        <taxon>Tracheophyta</taxon>
        <taxon>Spermatophyta</taxon>
        <taxon>Magnoliopsida</taxon>
        <taxon>Liliopsida</taxon>
        <taxon>Poales</taxon>
        <taxon>Poaceae</taxon>
        <taxon>BOP clade</taxon>
        <taxon>Pooideae</taxon>
        <taxon>Poodae</taxon>
        <taxon>Poeae</taxon>
        <taxon>Poeae Chloroplast Group 2 (Poeae type)</taxon>
        <taxon>Loliodinae</taxon>
        <taxon>Loliinae</taxon>
        <taxon>Lolium</taxon>
    </lineage>
</organism>
<evidence type="ECO:0000256" key="1">
    <source>
        <dbReference type="ARBA" id="ARBA00010733"/>
    </source>
</evidence>
<sequence length="211" mass="21483">MSNQAQPVRPGDVYPPYAAGQQEARRQRDEVLSCDRQQQQQDDSLRVTETDQHDGRRVVTATAAGQVMAQFTMPAPGPTGAVGKATDAVTIGEALQAAASDAPVGLEDAAAVQAAETRATGLGGVVPGGVAAAAQKAAETNMRLDAGEEKVLLRDVVGSATAVLPANKAVTREDARKVAAAAERNARGGGGSDVADAVAAAAEMNQGKLTR</sequence>
<feature type="domain" description="SMP" evidence="4">
    <location>
        <begin position="89"/>
        <end position="143"/>
    </location>
</feature>
<keyword evidence="2" id="KW-0677">Repeat</keyword>
<dbReference type="EMBL" id="JAUUTY010000005">
    <property type="protein sequence ID" value="KAK1626963.1"/>
    <property type="molecule type" value="Genomic_DNA"/>
</dbReference>
<feature type="compositionally biased region" description="Basic and acidic residues" evidence="3">
    <location>
        <begin position="23"/>
        <end position="33"/>
    </location>
</feature>
<evidence type="ECO:0000256" key="2">
    <source>
        <dbReference type="ARBA" id="ARBA00022737"/>
    </source>
</evidence>
<comment type="caution">
    <text evidence="5">The sequence shown here is derived from an EMBL/GenBank/DDBJ whole genome shotgun (WGS) entry which is preliminary data.</text>
</comment>
<keyword evidence="6" id="KW-1185">Reference proteome</keyword>
<reference evidence="5" key="1">
    <citation type="submission" date="2023-07" db="EMBL/GenBank/DDBJ databases">
        <title>A chromosome-level genome assembly of Lolium multiflorum.</title>
        <authorList>
            <person name="Chen Y."/>
            <person name="Copetti D."/>
            <person name="Kolliker R."/>
            <person name="Studer B."/>
        </authorList>
    </citation>
    <scope>NUCLEOTIDE SEQUENCE</scope>
    <source>
        <strain evidence="5">02402/16</strain>
        <tissue evidence="5">Leaf</tissue>
    </source>
</reference>
<protein>
    <recommendedName>
        <fullName evidence="4">SMP domain-containing protein</fullName>
    </recommendedName>
</protein>
<dbReference type="PANTHER" id="PTHR31174:SF21">
    <property type="entry name" value="OS12G0626500 PROTEIN"/>
    <property type="match status" value="1"/>
</dbReference>
<feature type="domain" description="SMP" evidence="4">
    <location>
        <begin position="153"/>
        <end position="206"/>
    </location>
</feature>
<evidence type="ECO:0000313" key="5">
    <source>
        <dbReference type="EMBL" id="KAK1626963.1"/>
    </source>
</evidence>
<dbReference type="InterPro" id="IPR007011">
    <property type="entry name" value="LEA_SMP_dom"/>
</dbReference>
<proteinExistence type="inferred from homology"/>
<evidence type="ECO:0000259" key="4">
    <source>
        <dbReference type="Pfam" id="PF04927"/>
    </source>
</evidence>